<dbReference type="AlphaFoldDB" id="A0A5D3D2L0"/>
<comment type="caution">
    <text evidence="2">The sequence shown here is derived from an EMBL/GenBank/DDBJ whole genome shotgun (WGS) entry which is preliminary data.</text>
</comment>
<dbReference type="Proteomes" id="UP000321947">
    <property type="component" value="Unassembled WGS sequence"/>
</dbReference>
<protein>
    <submittedName>
        <fullName evidence="2">Keratin, type I cytoskeletal 9-like</fullName>
    </submittedName>
</protein>
<organism evidence="2 3">
    <name type="scientific">Cucumis melo var. makuwa</name>
    <name type="common">Oriental melon</name>
    <dbReference type="NCBI Taxonomy" id="1194695"/>
    <lineage>
        <taxon>Eukaryota</taxon>
        <taxon>Viridiplantae</taxon>
        <taxon>Streptophyta</taxon>
        <taxon>Embryophyta</taxon>
        <taxon>Tracheophyta</taxon>
        <taxon>Spermatophyta</taxon>
        <taxon>Magnoliopsida</taxon>
        <taxon>eudicotyledons</taxon>
        <taxon>Gunneridae</taxon>
        <taxon>Pentapetalae</taxon>
        <taxon>rosids</taxon>
        <taxon>fabids</taxon>
        <taxon>Cucurbitales</taxon>
        <taxon>Cucurbitaceae</taxon>
        <taxon>Benincaseae</taxon>
        <taxon>Cucumis</taxon>
    </lineage>
</organism>
<evidence type="ECO:0000256" key="1">
    <source>
        <dbReference type="SAM" id="SignalP"/>
    </source>
</evidence>
<evidence type="ECO:0000313" key="2">
    <source>
        <dbReference type="EMBL" id="TYK18142.1"/>
    </source>
</evidence>
<proteinExistence type="predicted"/>
<sequence>MAMTAGFKVFHILLLMLVCQCYAKVDTKQKINGFFDDYDRGEYDRSFGSGGVGVLSGKIGTTLILDMINPPKLAPIGSKVPINAGDEGSVFGMGKTKNTEGEVESKDLEVNLKNVGRIDVSDNGINNRKIKDGIVSTFKRW</sequence>
<evidence type="ECO:0000313" key="3">
    <source>
        <dbReference type="Proteomes" id="UP000321947"/>
    </source>
</evidence>
<reference evidence="2 3" key="1">
    <citation type="submission" date="2019-08" db="EMBL/GenBank/DDBJ databases">
        <title>Draft genome sequences of two oriental melons (Cucumis melo L. var makuwa).</title>
        <authorList>
            <person name="Kwon S.-Y."/>
        </authorList>
    </citation>
    <scope>NUCLEOTIDE SEQUENCE [LARGE SCALE GENOMIC DNA]</scope>
    <source>
        <strain evidence="3">cv. Chang Bougi</strain>
        <tissue evidence="2">Leaf</tissue>
    </source>
</reference>
<accession>A0A5D3D2L0</accession>
<keyword evidence="1" id="KW-0732">Signal</keyword>
<dbReference type="EMBL" id="SSTD01007927">
    <property type="protein sequence ID" value="TYK18142.1"/>
    <property type="molecule type" value="Genomic_DNA"/>
</dbReference>
<feature type="signal peptide" evidence="1">
    <location>
        <begin position="1"/>
        <end position="23"/>
    </location>
</feature>
<name>A0A5D3D2L0_CUCMM</name>
<gene>
    <name evidence="2" type="ORF">E5676_scaffold411G00730</name>
</gene>
<feature type="chain" id="PRO_5022943082" evidence="1">
    <location>
        <begin position="24"/>
        <end position="141"/>
    </location>
</feature>